<gene>
    <name evidence="2" type="ORF">D9F05_07870</name>
</gene>
<dbReference type="AlphaFoldDB" id="A0A3L0VXP1"/>
<accession>A0A3L0VXP1</accession>
<organism evidence="2">
    <name type="scientific">Escherichia coli</name>
    <dbReference type="NCBI Taxonomy" id="562"/>
    <lineage>
        <taxon>Bacteria</taxon>
        <taxon>Pseudomonadati</taxon>
        <taxon>Pseudomonadota</taxon>
        <taxon>Gammaproteobacteria</taxon>
        <taxon>Enterobacterales</taxon>
        <taxon>Enterobacteriaceae</taxon>
        <taxon>Escherichia</taxon>
    </lineage>
</organism>
<comment type="caution">
    <text evidence="2">The sequence shown here is derived from an EMBL/GenBank/DDBJ whole genome shotgun (WGS) entry which is preliminary data.</text>
</comment>
<protein>
    <submittedName>
        <fullName evidence="2">Uncharacterized protein</fullName>
    </submittedName>
</protein>
<feature type="region of interest" description="Disordered" evidence="1">
    <location>
        <begin position="112"/>
        <end position="131"/>
    </location>
</feature>
<evidence type="ECO:0000256" key="1">
    <source>
        <dbReference type="SAM" id="MobiDB-lite"/>
    </source>
</evidence>
<sequence>MKQIVNFVNVRYGQMDESDGGNVWAHIHVIEDAIDVRDGFAGCDLGKITVDTSDGNKLAKSIHAAVRSGELVPGNAEFEFQLSFSLKGSKPTVIGFVPNGKKLPLDEAIKQASQGGKLPAATESKPVEKFS</sequence>
<evidence type="ECO:0000313" key="2">
    <source>
        <dbReference type="EMBL" id="MHO04284.1"/>
    </source>
</evidence>
<reference evidence="2" key="1">
    <citation type="submission" date="2018-10" db="EMBL/GenBank/DDBJ databases">
        <authorList>
            <consortium name="NARMS: The National Antimicrobial Resistance Monitoring System"/>
        </authorList>
    </citation>
    <scope>NUCLEOTIDE SEQUENCE [LARGE SCALE GENOMIC DNA]</scope>
    <source>
        <strain evidence="2">CVM N17EC0388</strain>
    </source>
</reference>
<dbReference type="EMBL" id="RNRV01000010">
    <property type="protein sequence ID" value="MHO04284.1"/>
    <property type="molecule type" value="Genomic_DNA"/>
</dbReference>
<name>A0A3L0VXP1_ECOLX</name>
<proteinExistence type="predicted"/>